<dbReference type="Gene3D" id="3.90.660.10">
    <property type="match status" value="1"/>
</dbReference>
<dbReference type="AlphaFoldDB" id="A0A381P3D7"/>
<dbReference type="Gene3D" id="3.50.50.60">
    <property type="entry name" value="FAD/NAD(P)-binding domain"/>
    <property type="match status" value="1"/>
</dbReference>
<accession>A0A381P3D7</accession>
<dbReference type="PANTHER" id="PTHR16128">
    <property type="entry name" value="FAD/NAD(P)-BINDING OXIDOREDUCTASE FAMILY PROTEIN"/>
    <property type="match status" value="1"/>
</dbReference>
<dbReference type="Pfam" id="PF13450">
    <property type="entry name" value="NAD_binding_8"/>
    <property type="match status" value="1"/>
</dbReference>
<dbReference type="EMBL" id="UINC01000777">
    <property type="protein sequence ID" value="SUZ61064.1"/>
    <property type="molecule type" value="Genomic_DNA"/>
</dbReference>
<evidence type="ECO:0008006" key="2">
    <source>
        <dbReference type="Google" id="ProtNLM"/>
    </source>
</evidence>
<evidence type="ECO:0000313" key="1">
    <source>
        <dbReference type="EMBL" id="SUZ61064.1"/>
    </source>
</evidence>
<sequence>MGSSSTEIAIIGAGIAGASAAHRLSELGLKARVYEAEQHPGGRMAHARIGQARFDHGAQFFTTRGQTFRSVVDAAAADGAVKVWTNGFDEPPDGYERWRGVPDMTALAAWLLAQAEATVHLDERVHHLGHLEAPAIVLTPPVPVSLALAQHSDLQPPDRLLNRLNGVEYKRTVAVLFSLEEHPEGLPTHGGIQLVDDPDLAFVTDNAAKGLSDVPAITVHLSNDASAALWDEPDQKLIEFASAQLQAEIGPIVSVASMVERWRYAGPVQVLEESALVWGNQPLIVMAGEAFNGPKVEGAFDSGRYAAEKIAEYLS</sequence>
<proteinExistence type="predicted"/>
<dbReference type="SUPFAM" id="SSF51905">
    <property type="entry name" value="FAD/NAD(P)-binding domain"/>
    <property type="match status" value="1"/>
</dbReference>
<gene>
    <name evidence="1" type="ORF">METZ01_LOCUS13918</name>
</gene>
<protein>
    <recommendedName>
        <fullName evidence="2">Amine oxidase domain-containing protein</fullName>
    </recommendedName>
</protein>
<name>A0A381P3D7_9ZZZZ</name>
<dbReference type="InterPro" id="IPR036188">
    <property type="entry name" value="FAD/NAD-bd_sf"/>
</dbReference>
<dbReference type="PANTHER" id="PTHR16128:SF5">
    <property type="entry name" value="FAD_NAD(P)-BINDING OXIDOREDUCTASE FAMILY PROTEIN"/>
    <property type="match status" value="1"/>
</dbReference>
<organism evidence="1">
    <name type="scientific">marine metagenome</name>
    <dbReference type="NCBI Taxonomy" id="408172"/>
    <lineage>
        <taxon>unclassified sequences</taxon>
        <taxon>metagenomes</taxon>
        <taxon>ecological metagenomes</taxon>
    </lineage>
</organism>
<reference evidence="1" key="1">
    <citation type="submission" date="2018-05" db="EMBL/GenBank/DDBJ databases">
        <authorList>
            <person name="Lanie J.A."/>
            <person name="Ng W.-L."/>
            <person name="Kazmierczak K.M."/>
            <person name="Andrzejewski T.M."/>
            <person name="Davidsen T.M."/>
            <person name="Wayne K.J."/>
            <person name="Tettelin H."/>
            <person name="Glass J.I."/>
            <person name="Rusch D."/>
            <person name="Podicherti R."/>
            <person name="Tsui H.-C.T."/>
            <person name="Winkler M.E."/>
        </authorList>
    </citation>
    <scope>NUCLEOTIDE SEQUENCE</scope>
</reference>